<evidence type="ECO:0000313" key="2">
    <source>
        <dbReference type="EMBL" id="TKW52321.1"/>
    </source>
</evidence>
<evidence type="ECO:0000256" key="1">
    <source>
        <dbReference type="SAM" id="MobiDB-lite"/>
    </source>
</evidence>
<accession>A0A4U6X9L5</accession>
<reference evidence="2 3" key="1">
    <citation type="journal article" date="2019" name="PLoS ONE">
        <title>Comparative genome analysis indicates high evolutionary potential of pathogenicity genes in Colletotrichum tanaceti.</title>
        <authorList>
            <person name="Lelwala R.V."/>
            <person name="Korhonen P.K."/>
            <person name="Young N.D."/>
            <person name="Scott J.B."/>
            <person name="Ades P.A."/>
            <person name="Gasser R.B."/>
            <person name="Taylor P.W.J."/>
        </authorList>
    </citation>
    <scope>NUCLEOTIDE SEQUENCE [LARGE SCALE GENOMIC DNA]</scope>
    <source>
        <strain evidence="2">BRIP57314</strain>
    </source>
</reference>
<feature type="region of interest" description="Disordered" evidence="1">
    <location>
        <begin position="1"/>
        <end position="60"/>
    </location>
</feature>
<protein>
    <submittedName>
        <fullName evidence="2">Uncharacterized protein</fullName>
    </submittedName>
</protein>
<gene>
    <name evidence="2" type="ORF">CTA1_7278</name>
</gene>
<dbReference type="EMBL" id="PJEX01000246">
    <property type="protein sequence ID" value="TKW52321.1"/>
    <property type="molecule type" value="Genomic_DNA"/>
</dbReference>
<dbReference type="AlphaFoldDB" id="A0A4U6X9L5"/>
<comment type="caution">
    <text evidence="2">The sequence shown here is derived from an EMBL/GenBank/DDBJ whole genome shotgun (WGS) entry which is preliminary data.</text>
</comment>
<keyword evidence="3" id="KW-1185">Reference proteome</keyword>
<sequence>MVKIDIQEGGPPNSISTAAIKKPNPGGGASNRDGPEPLRGLASNRSMIGEGAAARPQQVR</sequence>
<name>A0A4U6X9L5_9PEZI</name>
<dbReference type="Proteomes" id="UP000310108">
    <property type="component" value="Unassembled WGS sequence"/>
</dbReference>
<evidence type="ECO:0000313" key="3">
    <source>
        <dbReference type="Proteomes" id="UP000310108"/>
    </source>
</evidence>
<organism evidence="2 3">
    <name type="scientific">Colletotrichum tanaceti</name>
    <dbReference type="NCBI Taxonomy" id="1306861"/>
    <lineage>
        <taxon>Eukaryota</taxon>
        <taxon>Fungi</taxon>
        <taxon>Dikarya</taxon>
        <taxon>Ascomycota</taxon>
        <taxon>Pezizomycotina</taxon>
        <taxon>Sordariomycetes</taxon>
        <taxon>Hypocreomycetidae</taxon>
        <taxon>Glomerellales</taxon>
        <taxon>Glomerellaceae</taxon>
        <taxon>Colletotrichum</taxon>
        <taxon>Colletotrichum destructivum species complex</taxon>
    </lineage>
</organism>
<proteinExistence type="predicted"/>